<dbReference type="Proteomes" id="UP000059672">
    <property type="component" value="Chromosome"/>
</dbReference>
<proteinExistence type="predicted"/>
<dbReference type="EMBL" id="CP013355">
    <property type="protein sequence ID" value="AMC11595.1"/>
    <property type="molecule type" value="Genomic_DNA"/>
</dbReference>
<dbReference type="RefSeq" id="WP_068209644.1">
    <property type="nucleotide sequence ID" value="NZ_CP013355.1"/>
</dbReference>
<dbReference type="Pfam" id="PF13474">
    <property type="entry name" value="SnoaL_3"/>
    <property type="match status" value="1"/>
</dbReference>
<gene>
    <name evidence="2" type="ORF">Lupro_10105</name>
</gene>
<dbReference type="InterPro" id="IPR037401">
    <property type="entry name" value="SnoaL-like"/>
</dbReference>
<feature type="domain" description="SnoaL-like" evidence="1">
    <location>
        <begin position="35"/>
        <end position="147"/>
    </location>
</feature>
<dbReference type="InterPro" id="IPR032710">
    <property type="entry name" value="NTF2-like_dom_sf"/>
</dbReference>
<dbReference type="OrthoDB" id="271716at2"/>
<dbReference type="AlphaFoldDB" id="A0A0X8G7P1"/>
<keyword evidence="3" id="KW-1185">Reference proteome</keyword>
<sequence>MKNIIYFLLISSLFLSCEKKQTSKQVNITVEKEKINNVLNAWHKSAAEANFDLYFNAMAADAIFIGTDASENWTIPAFKNFSKPYFDKGKAWNFKPVERNVYVNSDGRIAWFDELLDTWMGVCRGSGVLKKNGDTWKIEHYVLSLTIPNGNVEDVRKINKEKDSLFLKKIRKYVK</sequence>
<name>A0A0X8G7P1_9FLAO</name>
<organism evidence="2 3">
    <name type="scientific">Lutibacter profundi</name>
    <dbReference type="NCBI Taxonomy" id="1622118"/>
    <lineage>
        <taxon>Bacteria</taxon>
        <taxon>Pseudomonadati</taxon>
        <taxon>Bacteroidota</taxon>
        <taxon>Flavobacteriia</taxon>
        <taxon>Flavobacteriales</taxon>
        <taxon>Flavobacteriaceae</taxon>
        <taxon>Lutibacter</taxon>
    </lineage>
</organism>
<evidence type="ECO:0000313" key="3">
    <source>
        <dbReference type="Proteomes" id="UP000059672"/>
    </source>
</evidence>
<accession>A0A0X8G7P1</accession>
<reference evidence="2 3" key="2">
    <citation type="journal article" date="2016" name="Int. J. Syst. Evol. Microbiol.">
        <title>Lutibacter profundi sp. nov., isolated from a deep-sea hydrothermal system on the Arctic Mid-Ocean Ridge and emended description of the genus Lutibacter.</title>
        <authorList>
            <person name="Le Moine Bauer S."/>
            <person name="Roalkvam I."/>
            <person name="Steen I.H."/>
            <person name="Dahle H."/>
        </authorList>
    </citation>
    <scope>NUCLEOTIDE SEQUENCE [LARGE SCALE GENOMIC DNA]</scope>
    <source>
        <strain evidence="2 3">LP1</strain>
    </source>
</reference>
<dbReference type="PATRIC" id="fig|1622118.3.peg.2083"/>
<dbReference type="PROSITE" id="PS51257">
    <property type="entry name" value="PROKAR_LIPOPROTEIN"/>
    <property type="match status" value="1"/>
</dbReference>
<dbReference type="SUPFAM" id="SSF54427">
    <property type="entry name" value="NTF2-like"/>
    <property type="match status" value="1"/>
</dbReference>
<dbReference type="KEGG" id="lut:Lupro_10105"/>
<evidence type="ECO:0000313" key="2">
    <source>
        <dbReference type="EMBL" id="AMC11595.1"/>
    </source>
</evidence>
<dbReference type="Gene3D" id="3.10.450.50">
    <property type="match status" value="1"/>
</dbReference>
<reference evidence="3" key="1">
    <citation type="submission" date="2015-12" db="EMBL/GenBank/DDBJ databases">
        <title>Complete genome sequence of Lutibacter profundus strain LP1.</title>
        <authorList>
            <person name="Wissuwa J."/>
            <person name="Le Moine Bauer S."/>
            <person name="Stokke R."/>
            <person name="Dahle H."/>
            <person name="Steen I.H."/>
        </authorList>
    </citation>
    <scope>NUCLEOTIDE SEQUENCE [LARGE SCALE GENOMIC DNA]</scope>
    <source>
        <strain evidence="3">LP1</strain>
    </source>
</reference>
<protein>
    <recommendedName>
        <fullName evidence="1">SnoaL-like domain-containing protein</fullName>
    </recommendedName>
</protein>
<evidence type="ECO:0000259" key="1">
    <source>
        <dbReference type="Pfam" id="PF13474"/>
    </source>
</evidence>
<dbReference type="STRING" id="1622118.Lupro_10105"/>